<sequence length="96" mass="11101">MSPDTLPDLALLSIKHDQEEGKNFWHWVVFKRVNDQLFVLDSASYLPSNIRQDFDAMQPKWFIEVKKCITLQSSRYPQAAGIMSSNYARRAVPIIS</sequence>
<dbReference type="Proteomes" id="UP000001966">
    <property type="component" value="Chromosome"/>
</dbReference>
<dbReference type="KEGG" id="net:Neut_2163"/>
<reference evidence="1 2" key="1">
    <citation type="journal article" date="2007" name="Environ. Microbiol.">
        <title>Whole-genome analysis of the ammonia-oxidizing bacterium, Nitrosomonas eutropha C91: implications for niche adaptation.</title>
        <authorList>
            <person name="Stein L.Y."/>
            <person name="Arp D.J."/>
            <person name="Berube P.M."/>
            <person name="Chain P.S."/>
            <person name="Hauser L."/>
            <person name="Jetten M.S."/>
            <person name="Klotz M.G."/>
            <person name="Larimer F.W."/>
            <person name="Norton J.M."/>
            <person name="Op den Camp H.J.M."/>
            <person name="Shin M."/>
            <person name="Wei X."/>
        </authorList>
    </citation>
    <scope>NUCLEOTIDE SEQUENCE [LARGE SCALE GENOMIC DNA]</scope>
    <source>
        <strain evidence="2">DSM 101675 / C91 / Nm57</strain>
    </source>
</reference>
<accession>Q0AE47</accession>
<dbReference type="AlphaFoldDB" id="Q0AE47"/>
<dbReference type="EMBL" id="CP000450">
    <property type="protein sequence ID" value="ABI60385.1"/>
    <property type="molecule type" value="Genomic_DNA"/>
</dbReference>
<dbReference type="STRING" id="335283.Neut_2163"/>
<protein>
    <submittedName>
        <fullName evidence="1">Uncharacterized protein</fullName>
    </submittedName>
</protein>
<dbReference type="eggNOG" id="ENOG50307AY">
    <property type="taxonomic scope" value="Bacteria"/>
</dbReference>
<evidence type="ECO:0000313" key="1">
    <source>
        <dbReference type="EMBL" id="ABI60385.1"/>
    </source>
</evidence>
<gene>
    <name evidence="1" type="ordered locus">Neut_2163</name>
</gene>
<evidence type="ECO:0000313" key="2">
    <source>
        <dbReference type="Proteomes" id="UP000001966"/>
    </source>
</evidence>
<name>Q0AE47_NITEC</name>
<organism evidence="1 2">
    <name type="scientific">Nitrosomonas eutropha (strain DSM 101675 / C91 / Nm57)</name>
    <dbReference type="NCBI Taxonomy" id="335283"/>
    <lineage>
        <taxon>Bacteria</taxon>
        <taxon>Pseudomonadati</taxon>
        <taxon>Pseudomonadota</taxon>
        <taxon>Betaproteobacteria</taxon>
        <taxon>Nitrosomonadales</taxon>
        <taxon>Nitrosomonadaceae</taxon>
        <taxon>Nitrosomonas</taxon>
    </lineage>
</organism>
<dbReference type="HOGENOM" id="CLU_2356850_0_0_4"/>
<proteinExistence type="predicted"/>